<feature type="domain" description="Antitoxin Xre-like helix-turn-helix" evidence="2">
    <location>
        <begin position="26"/>
        <end position="87"/>
    </location>
</feature>
<dbReference type="InterPro" id="IPR046847">
    <property type="entry name" value="Xre-like_HTH"/>
</dbReference>
<reference evidence="3 4" key="1">
    <citation type="submission" date="2016-10" db="EMBL/GenBank/DDBJ databases">
        <authorList>
            <person name="de Groot N.N."/>
        </authorList>
    </citation>
    <scope>NUCLEOTIDE SEQUENCE [LARGE SCALE GENOMIC DNA]</scope>
    <source>
        <strain evidence="3 4">ATCC 43154</strain>
    </source>
</reference>
<gene>
    <name evidence="3" type="ORF">SAMN02982985_04641</name>
</gene>
<evidence type="ECO:0000259" key="2">
    <source>
        <dbReference type="Pfam" id="PF20432"/>
    </source>
</evidence>
<proteinExistence type="predicted"/>
<dbReference type="RefSeq" id="WP_093390084.1">
    <property type="nucleotide sequence ID" value="NZ_FOTW01000025.1"/>
</dbReference>
<evidence type="ECO:0000313" key="4">
    <source>
        <dbReference type="Proteomes" id="UP000199470"/>
    </source>
</evidence>
<accession>A0A1I4S7A1</accession>
<dbReference type="Proteomes" id="UP000199470">
    <property type="component" value="Unassembled WGS sequence"/>
</dbReference>
<evidence type="ECO:0000313" key="3">
    <source>
        <dbReference type="EMBL" id="SFM60140.1"/>
    </source>
</evidence>
<sequence>MNLAYAYPKSRFEPTVLVDLNAKAERERLSKSALIGFFKLAAAWKLRDDDARELLGGLSSSAFYEWKKNPDRVLEVDRITRISYLLGIYKALHILYGDQLADEWINLPNKNVIFAGRTPLANMLAGGLLAMQTVRKLLDARRGGL</sequence>
<dbReference type="GO" id="GO:0003677">
    <property type="term" value="F:DNA binding"/>
    <property type="evidence" value="ECO:0007669"/>
    <property type="project" value="InterPro"/>
</dbReference>
<name>A0A1I4S7A1_9BURK</name>
<dbReference type="Pfam" id="PF09722">
    <property type="entry name" value="Xre_MbcA_ParS_C"/>
    <property type="match status" value="1"/>
</dbReference>
<evidence type="ECO:0000259" key="1">
    <source>
        <dbReference type="Pfam" id="PF09722"/>
    </source>
</evidence>
<dbReference type="Pfam" id="PF20432">
    <property type="entry name" value="Xre-like-HTH"/>
    <property type="match status" value="1"/>
</dbReference>
<dbReference type="EMBL" id="FOTW01000025">
    <property type="protein sequence ID" value="SFM60140.1"/>
    <property type="molecule type" value="Genomic_DNA"/>
</dbReference>
<protein>
    <submittedName>
        <fullName evidence="3">Uncharacterized protein</fullName>
    </submittedName>
</protein>
<keyword evidence="4" id="KW-1185">Reference proteome</keyword>
<dbReference type="STRING" id="758825.SAMN02982985_04641"/>
<dbReference type="InterPro" id="IPR024467">
    <property type="entry name" value="Xre/MbcA/ParS-like_toxin-bd"/>
</dbReference>
<dbReference type="AlphaFoldDB" id="A0A1I4S7A1"/>
<dbReference type="OrthoDB" id="117888at2"/>
<organism evidence="3 4">
    <name type="scientific">Rugamonas rubra</name>
    <dbReference type="NCBI Taxonomy" id="758825"/>
    <lineage>
        <taxon>Bacteria</taxon>
        <taxon>Pseudomonadati</taxon>
        <taxon>Pseudomonadota</taxon>
        <taxon>Betaproteobacteria</taxon>
        <taxon>Burkholderiales</taxon>
        <taxon>Oxalobacteraceae</taxon>
        <taxon>Telluria group</taxon>
        <taxon>Rugamonas</taxon>
    </lineage>
</organism>
<feature type="domain" description="Antitoxin Xre/MbcA/ParS-like toxin-binding" evidence="1">
    <location>
        <begin position="92"/>
        <end position="144"/>
    </location>
</feature>